<dbReference type="OrthoDB" id="271936at2"/>
<gene>
    <name evidence="5" type="primary">vraR</name>
    <name evidence="5" type="ORF">STSP2_01194</name>
</gene>
<dbReference type="Pfam" id="PF00196">
    <property type="entry name" value="GerE"/>
    <property type="match status" value="1"/>
</dbReference>
<dbReference type="PRINTS" id="PR00038">
    <property type="entry name" value="HTHLUXR"/>
</dbReference>
<keyword evidence="6" id="KW-1185">Reference proteome</keyword>
<protein>
    <submittedName>
        <fullName evidence="5">Response regulator protein VraR</fullName>
    </submittedName>
</protein>
<dbReference type="InterPro" id="IPR000792">
    <property type="entry name" value="Tscrpt_reg_LuxR_C"/>
</dbReference>
<dbReference type="RefSeq" id="WP_146660721.1">
    <property type="nucleotide sequence ID" value="NZ_CP019791.1"/>
</dbReference>
<dbReference type="SMART" id="SM00421">
    <property type="entry name" value="HTH_LUXR"/>
    <property type="match status" value="1"/>
</dbReference>
<dbReference type="CDD" id="cd06170">
    <property type="entry name" value="LuxR_C_like"/>
    <property type="match status" value="1"/>
</dbReference>
<dbReference type="KEGG" id="alus:STSP2_01194"/>
<dbReference type="Gene3D" id="1.10.10.10">
    <property type="entry name" value="Winged helix-like DNA-binding domain superfamily/Winged helix DNA-binding domain"/>
    <property type="match status" value="1"/>
</dbReference>
<evidence type="ECO:0000313" key="5">
    <source>
        <dbReference type="EMBL" id="AQT68040.1"/>
    </source>
</evidence>
<accession>A0A1U9NKC4</accession>
<dbReference type="GO" id="GO:0003677">
    <property type="term" value="F:DNA binding"/>
    <property type="evidence" value="ECO:0007669"/>
    <property type="project" value="UniProtKB-KW"/>
</dbReference>
<keyword evidence="1" id="KW-0805">Transcription regulation</keyword>
<dbReference type="SUPFAM" id="SSF46894">
    <property type="entry name" value="C-terminal effector domain of the bipartite response regulators"/>
    <property type="match status" value="1"/>
</dbReference>
<dbReference type="EMBL" id="CP019791">
    <property type="protein sequence ID" value="AQT68040.1"/>
    <property type="molecule type" value="Genomic_DNA"/>
</dbReference>
<evidence type="ECO:0000259" key="4">
    <source>
        <dbReference type="PROSITE" id="PS50043"/>
    </source>
</evidence>
<reference evidence="6" key="1">
    <citation type="submission" date="2017-02" db="EMBL/GenBank/DDBJ databases">
        <title>Comparative genomics and description of representatives of a novel lineage of planctomycetes thriving in anoxic sediments.</title>
        <authorList>
            <person name="Spring S."/>
            <person name="Bunk B."/>
            <person name="Sproer C."/>
        </authorList>
    </citation>
    <scope>NUCLEOTIDE SEQUENCE [LARGE SCALE GENOMIC DNA]</scope>
    <source>
        <strain evidence="6">ST-NAGAB-D1</strain>
    </source>
</reference>
<proteinExistence type="predicted"/>
<dbReference type="Proteomes" id="UP000189674">
    <property type="component" value="Chromosome"/>
</dbReference>
<dbReference type="PROSITE" id="PS50043">
    <property type="entry name" value="HTH_LUXR_2"/>
    <property type="match status" value="1"/>
</dbReference>
<keyword evidence="3" id="KW-0804">Transcription</keyword>
<dbReference type="PANTHER" id="PTHR44688:SF16">
    <property type="entry name" value="DNA-BINDING TRANSCRIPTIONAL ACTIVATOR DEVR_DOSR"/>
    <property type="match status" value="1"/>
</dbReference>
<dbReference type="STRING" id="1936003.STSP2_01194"/>
<feature type="domain" description="HTH luxR-type" evidence="4">
    <location>
        <begin position="19"/>
        <end position="84"/>
    </location>
</feature>
<dbReference type="InterPro" id="IPR016032">
    <property type="entry name" value="Sig_transdc_resp-reg_C-effctor"/>
</dbReference>
<evidence type="ECO:0000256" key="3">
    <source>
        <dbReference type="ARBA" id="ARBA00023163"/>
    </source>
</evidence>
<evidence type="ECO:0000256" key="1">
    <source>
        <dbReference type="ARBA" id="ARBA00023015"/>
    </source>
</evidence>
<keyword evidence="2" id="KW-0238">DNA-binding</keyword>
<sequence length="103" mass="12072">MWNEDDIQGQLFSCDEWEMLVGDLGLSRRQGELMYLLVHGYSDRQIGGKLGISLATVRTHISRLFQKFDLQDRVELNCLVFGKFREQCNRMDCPRNRTRCGQK</sequence>
<dbReference type="PANTHER" id="PTHR44688">
    <property type="entry name" value="DNA-BINDING TRANSCRIPTIONAL ACTIVATOR DEVR_DOSR"/>
    <property type="match status" value="1"/>
</dbReference>
<evidence type="ECO:0000313" key="6">
    <source>
        <dbReference type="Proteomes" id="UP000189674"/>
    </source>
</evidence>
<name>A0A1U9NKC4_9BACT</name>
<dbReference type="InterPro" id="IPR036388">
    <property type="entry name" value="WH-like_DNA-bd_sf"/>
</dbReference>
<evidence type="ECO:0000256" key="2">
    <source>
        <dbReference type="ARBA" id="ARBA00023125"/>
    </source>
</evidence>
<dbReference type="AlphaFoldDB" id="A0A1U9NKC4"/>
<dbReference type="GO" id="GO:0006355">
    <property type="term" value="P:regulation of DNA-templated transcription"/>
    <property type="evidence" value="ECO:0007669"/>
    <property type="project" value="InterPro"/>
</dbReference>
<organism evidence="5 6">
    <name type="scientific">Anaerohalosphaera lusitana</name>
    <dbReference type="NCBI Taxonomy" id="1936003"/>
    <lineage>
        <taxon>Bacteria</taxon>
        <taxon>Pseudomonadati</taxon>
        <taxon>Planctomycetota</taxon>
        <taxon>Phycisphaerae</taxon>
        <taxon>Sedimentisphaerales</taxon>
        <taxon>Anaerohalosphaeraceae</taxon>
        <taxon>Anaerohalosphaera</taxon>
    </lineage>
</organism>